<evidence type="ECO:0000313" key="2">
    <source>
        <dbReference type="EMBL" id="RHW24260.1"/>
    </source>
</evidence>
<sequence>MTDHDTLELRRIVDADPAHAGSPDLPALIGSGRQSLARRRSLIGGTALAAAAAIVVPTVLLTGGAGDSGTDAPPAASPSTATSAAPRCDWKCQEGRNPVQPPDECGVIICLWDDEPQAVERAELTGEPWVIGALPRGGRELFYPVRIRGTDPTTGEGAMVDVVMSGYQRDGKLYRHHWAWQPGAEDGDFLVTGGFRDPWAEPGSTATFKVDGFVDGTYDDITWTAPGGLSGTAVSNTSLVPGHTVFYLTGTWHDAWDANRPAPITVHVPDGRTCSVNGGQGCAVQGGS</sequence>
<feature type="transmembrane region" description="Helical" evidence="1">
    <location>
        <begin position="42"/>
        <end position="61"/>
    </location>
</feature>
<keyword evidence="1" id="KW-0472">Membrane</keyword>
<comment type="caution">
    <text evidence="2">The sequence shown here is derived from an EMBL/GenBank/DDBJ whole genome shotgun (WGS) entry which is preliminary data.</text>
</comment>
<evidence type="ECO:0000256" key="1">
    <source>
        <dbReference type="SAM" id="Phobius"/>
    </source>
</evidence>
<dbReference type="EMBL" id="QXGH01000034">
    <property type="protein sequence ID" value="RHW24260.1"/>
    <property type="molecule type" value="Genomic_DNA"/>
</dbReference>
<proteinExistence type="predicted"/>
<name>A0A417XVF9_9ACTN</name>
<dbReference type="AlphaFoldDB" id="A0A417XVF9"/>
<reference evidence="2 3" key="1">
    <citation type="submission" date="2018-09" db="EMBL/GenBank/DDBJ databases">
        <title>Genome sequencing of Nocardioides immobilis CCTCC AB 2017083 for comparison to Nocardioides silvaticus.</title>
        <authorList>
            <person name="Li C."/>
            <person name="Wang G."/>
        </authorList>
    </citation>
    <scope>NUCLEOTIDE SEQUENCE [LARGE SCALE GENOMIC DNA]</scope>
    <source>
        <strain evidence="2 3">CCTCC AB 2017083</strain>
    </source>
</reference>
<dbReference type="RefSeq" id="WP_118928086.1">
    <property type="nucleotide sequence ID" value="NZ_QXGH01000034.1"/>
</dbReference>
<gene>
    <name evidence="2" type="ORF">D0Z08_25450</name>
</gene>
<keyword evidence="1" id="KW-1133">Transmembrane helix</keyword>
<dbReference type="OrthoDB" id="3786016at2"/>
<evidence type="ECO:0000313" key="3">
    <source>
        <dbReference type="Proteomes" id="UP000283644"/>
    </source>
</evidence>
<accession>A0A417XVF9</accession>
<keyword evidence="3" id="KW-1185">Reference proteome</keyword>
<keyword evidence="1" id="KW-0812">Transmembrane</keyword>
<organism evidence="2 3">
    <name type="scientific">Nocardioides immobilis</name>
    <dbReference type="NCBI Taxonomy" id="2049295"/>
    <lineage>
        <taxon>Bacteria</taxon>
        <taxon>Bacillati</taxon>
        <taxon>Actinomycetota</taxon>
        <taxon>Actinomycetes</taxon>
        <taxon>Propionibacteriales</taxon>
        <taxon>Nocardioidaceae</taxon>
        <taxon>Nocardioides</taxon>
    </lineage>
</organism>
<protein>
    <submittedName>
        <fullName evidence="2">Uncharacterized protein</fullName>
    </submittedName>
</protein>
<dbReference type="Proteomes" id="UP000283644">
    <property type="component" value="Unassembled WGS sequence"/>
</dbReference>